<dbReference type="Proteomes" id="UP000002019">
    <property type="component" value="Chromosome"/>
</dbReference>
<protein>
    <submittedName>
        <fullName evidence="2">Uncharacterized protein</fullName>
    </submittedName>
</protein>
<name>B0VJ68_CLOAI</name>
<dbReference type="HOGENOM" id="CLU_2732765_0_0_0"/>
<evidence type="ECO:0000313" key="3">
    <source>
        <dbReference type="Proteomes" id="UP000002019"/>
    </source>
</evidence>
<keyword evidence="1" id="KW-0812">Transmembrane</keyword>
<feature type="transmembrane region" description="Helical" evidence="1">
    <location>
        <begin position="7"/>
        <end position="28"/>
    </location>
</feature>
<keyword evidence="1" id="KW-0472">Membrane</keyword>
<accession>B0VJ68</accession>
<dbReference type="KEGG" id="caci:CLOAM1427"/>
<dbReference type="STRING" id="459349.CLOAM1427"/>
<dbReference type="EMBL" id="CU466930">
    <property type="protein sequence ID" value="CAO81279.1"/>
    <property type="molecule type" value="Genomic_DNA"/>
</dbReference>
<feature type="transmembrane region" description="Helical" evidence="1">
    <location>
        <begin position="40"/>
        <end position="63"/>
    </location>
</feature>
<dbReference type="AlphaFoldDB" id="B0VJ68"/>
<proteinExistence type="predicted"/>
<reference evidence="2 3" key="1">
    <citation type="journal article" date="2008" name="J. Bacteriol.">
        <title>'Candidatus Cloacamonas acidaminovorans': genome sequence reconstruction provides a first glimpse of a new bacterial division.</title>
        <authorList>
            <person name="Pelletier E."/>
            <person name="Kreimeyer A."/>
            <person name="Bocs S."/>
            <person name="Rouy Z."/>
            <person name="Gyapay G."/>
            <person name="Chouari R."/>
            <person name="Riviere D."/>
            <person name="Ganesan A."/>
            <person name="Daegelen P."/>
            <person name="Sghir A."/>
            <person name="Cohen G.N."/>
            <person name="Medigue C."/>
            <person name="Weissenbach J."/>
            <person name="Le Paslier D."/>
        </authorList>
    </citation>
    <scope>NUCLEOTIDE SEQUENCE [LARGE SCALE GENOMIC DNA]</scope>
    <source>
        <strain evidence="3">Evry</strain>
    </source>
</reference>
<sequence>MVGKTGFYILTAYADSIFTITAVGYFIHSAGVGFDSVLEVYFHFVSPLFFVLGVSGNLAFTYIGGDKNESW</sequence>
<evidence type="ECO:0000313" key="2">
    <source>
        <dbReference type="EMBL" id="CAO81279.1"/>
    </source>
</evidence>
<keyword evidence="1" id="KW-1133">Transmembrane helix</keyword>
<keyword evidence="3" id="KW-1185">Reference proteome</keyword>
<organism evidence="2 3">
    <name type="scientific">Cloacimonas acidaminovorans (strain Evry)</name>
    <dbReference type="NCBI Taxonomy" id="459349"/>
    <lineage>
        <taxon>Bacteria</taxon>
        <taxon>Pseudomonadati</taxon>
        <taxon>Candidatus Cloacimonadota</taxon>
        <taxon>Candidatus Cloacimonadia</taxon>
        <taxon>Candidatus Cloacimonadales</taxon>
        <taxon>Candidatus Cloacimonadaceae</taxon>
        <taxon>Candidatus Cloacimonas</taxon>
    </lineage>
</organism>
<evidence type="ECO:0000256" key="1">
    <source>
        <dbReference type="SAM" id="Phobius"/>
    </source>
</evidence>
<gene>
    <name evidence="2" type="ordered locus">CLOAM1427</name>
</gene>